<organism evidence="2 3">
    <name type="scientific">Suillus subaureus</name>
    <dbReference type="NCBI Taxonomy" id="48587"/>
    <lineage>
        <taxon>Eukaryota</taxon>
        <taxon>Fungi</taxon>
        <taxon>Dikarya</taxon>
        <taxon>Basidiomycota</taxon>
        <taxon>Agaricomycotina</taxon>
        <taxon>Agaricomycetes</taxon>
        <taxon>Agaricomycetidae</taxon>
        <taxon>Boletales</taxon>
        <taxon>Suillineae</taxon>
        <taxon>Suillaceae</taxon>
        <taxon>Suillus</taxon>
    </lineage>
</organism>
<reference evidence="2" key="1">
    <citation type="journal article" date="2020" name="New Phytol.">
        <title>Comparative genomics reveals dynamic genome evolution in host specialist ectomycorrhizal fungi.</title>
        <authorList>
            <person name="Lofgren L.A."/>
            <person name="Nguyen N.H."/>
            <person name="Vilgalys R."/>
            <person name="Ruytinx J."/>
            <person name="Liao H.L."/>
            <person name="Branco S."/>
            <person name="Kuo A."/>
            <person name="LaButti K."/>
            <person name="Lipzen A."/>
            <person name="Andreopoulos W."/>
            <person name="Pangilinan J."/>
            <person name="Riley R."/>
            <person name="Hundley H."/>
            <person name="Na H."/>
            <person name="Barry K."/>
            <person name="Grigoriev I.V."/>
            <person name="Stajich J.E."/>
            <person name="Kennedy P.G."/>
        </authorList>
    </citation>
    <scope>NUCLEOTIDE SEQUENCE</scope>
    <source>
        <strain evidence="2">MN1</strain>
    </source>
</reference>
<gene>
    <name evidence="2" type="ORF">BJ212DRAFT_1365791</name>
    <name evidence="1" type="ORF">BJ212DRAFT_1404155</name>
</gene>
<proteinExistence type="predicted"/>
<dbReference type="OrthoDB" id="2656691at2759"/>
<comment type="caution">
    <text evidence="2">The sequence shown here is derived from an EMBL/GenBank/DDBJ whole genome shotgun (WGS) entry which is preliminary data.</text>
</comment>
<name>A0A9P7JBY0_9AGAM</name>
<evidence type="ECO:0000313" key="3">
    <source>
        <dbReference type="Proteomes" id="UP000807769"/>
    </source>
</evidence>
<evidence type="ECO:0000313" key="1">
    <source>
        <dbReference type="EMBL" id="KAG1798289.1"/>
    </source>
</evidence>
<dbReference type="AlphaFoldDB" id="A0A9P7JBY0"/>
<dbReference type="RefSeq" id="XP_041191333.1">
    <property type="nucleotide sequence ID" value="XM_041336083.1"/>
</dbReference>
<accession>A0A9P7JBY0</accession>
<dbReference type="Proteomes" id="UP000807769">
    <property type="component" value="Unassembled WGS sequence"/>
</dbReference>
<protein>
    <submittedName>
        <fullName evidence="2">Uncharacterized protein</fullName>
    </submittedName>
</protein>
<dbReference type="EMBL" id="JABBWG010000023">
    <property type="protein sequence ID" value="KAG1813572.1"/>
    <property type="molecule type" value="Genomic_DNA"/>
</dbReference>
<evidence type="ECO:0000313" key="2">
    <source>
        <dbReference type="EMBL" id="KAG1813572.1"/>
    </source>
</evidence>
<dbReference type="EMBL" id="JABBWG010000183">
    <property type="protein sequence ID" value="KAG1798289.1"/>
    <property type="molecule type" value="Genomic_DNA"/>
</dbReference>
<dbReference type="GeneID" id="64630100"/>
<sequence>MDLSDTNLADPWLISPMQGFQHNPRHQFQEEVYADPRYVANDGETESHISCVFACRWNDGYGICGRSINAAGIGEHMLSYHFKSPLPADSRLECLWEGCKLHKPVRRDTIIRHIVEIHLGLKNRCKLWVASHGGASFCGSRKNARLQ</sequence>
<keyword evidence="3" id="KW-1185">Reference proteome</keyword>